<reference evidence="1" key="1">
    <citation type="journal article" date="2022" name="Int. J. Mol. Sci.">
        <title>Draft Genome of Tanacetum Coccineum: Genomic Comparison of Closely Related Tanacetum-Family Plants.</title>
        <authorList>
            <person name="Yamashiro T."/>
            <person name="Shiraishi A."/>
            <person name="Nakayama K."/>
            <person name="Satake H."/>
        </authorList>
    </citation>
    <scope>NUCLEOTIDE SEQUENCE</scope>
</reference>
<gene>
    <name evidence="1" type="ORF">Tco_0954013</name>
</gene>
<keyword evidence="2" id="KW-1185">Reference proteome</keyword>
<sequence>MADIQTRTTMKEFMTQDKANYYSRIASNMVNGKRAYELKGKFFDDLHDNTFSGTNREDAVEHIKYFLKTVDPINLPNVNYERLRLSVF</sequence>
<evidence type="ECO:0000313" key="1">
    <source>
        <dbReference type="EMBL" id="GJT45298.1"/>
    </source>
</evidence>
<dbReference type="EMBL" id="BQNB010015890">
    <property type="protein sequence ID" value="GJT45298.1"/>
    <property type="molecule type" value="Genomic_DNA"/>
</dbReference>
<evidence type="ECO:0000313" key="2">
    <source>
        <dbReference type="Proteomes" id="UP001151760"/>
    </source>
</evidence>
<name>A0ABQ5E3J4_9ASTR</name>
<protein>
    <submittedName>
        <fullName evidence="1">Uncharacterized protein</fullName>
    </submittedName>
</protein>
<reference evidence="1" key="2">
    <citation type="submission" date="2022-01" db="EMBL/GenBank/DDBJ databases">
        <authorList>
            <person name="Yamashiro T."/>
            <person name="Shiraishi A."/>
            <person name="Satake H."/>
            <person name="Nakayama K."/>
        </authorList>
    </citation>
    <scope>NUCLEOTIDE SEQUENCE</scope>
</reference>
<comment type="caution">
    <text evidence="1">The sequence shown here is derived from an EMBL/GenBank/DDBJ whole genome shotgun (WGS) entry which is preliminary data.</text>
</comment>
<proteinExistence type="predicted"/>
<organism evidence="1 2">
    <name type="scientific">Tanacetum coccineum</name>
    <dbReference type="NCBI Taxonomy" id="301880"/>
    <lineage>
        <taxon>Eukaryota</taxon>
        <taxon>Viridiplantae</taxon>
        <taxon>Streptophyta</taxon>
        <taxon>Embryophyta</taxon>
        <taxon>Tracheophyta</taxon>
        <taxon>Spermatophyta</taxon>
        <taxon>Magnoliopsida</taxon>
        <taxon>eudicotyledons</taxon>
        <taxon>Gunneridae</taxon>
        <taxon>Pentapetalae</taxon>
        <taxon>asterids</taxon>
        <taxon>campanulids</taxon>
        <taxon>Asterales</taxon>
        <taxon>Asteraceae</taxon>
        <taxon>Asteroideae</taxon>
        <taxon>Anthemideae</taxon>
        <taxon>Anthemidinae</taxon>
        <taxon>Tanacetum</taxon>
    </lineage>
</organism>
<accession>A0ABQ5E3J4</accession>
<dbReference type="Proteomes" id="UP001151760">
    <property type="component" value="Unassembled WGS sequence"/>
</dbReference>